<dbReference type="InterPro" id="IPR003754">
    <property type="entry name" value="4pyrrol_synth_uPrphyn_synth"/>
</dbReference>
<dbReference type="Proteomes" id="UP000249799">
    <property type="component" value="Chromosome"/>
</dbReference>
<evidence type="ECO:0000313" key="3">
    <source>
        <dbReference type="Proteomes" id="UP000249799"/>
    </source>
</evidence>
<dbReference type="Pfam" id="PF02602">
    <property type="entry name" value="HEM4"/>
    <property type="match status" value="1"/>
</dbReference>
<dbReference type="GO" id="GO:0005829">
    <property type="term" value="C:cytosol"/>
    <property type="evidence" value="ECO:0007669"/>
    <property type="project" value="TreeGrafter"/>
</dbReference>
<dbReference type="InterPro" id="IPR039793">
    <property type="entry name" value="UROS/Hem4"/>
</dbReference>
<dbReference type="AlphaFoldDB" id="A0A2Z4FLJ8"/>
<dbReference type="CDD" id="cd06578">
    <property type="entry name" value="HemD"/>
    <property type="match status" value="1"/>
</dbReference>
<reference evidence="2 3" key="1">
    <citation type="submission" date="2018-06" db="EMBL/GenBank/DDBJ databases">
        <title>Lujinxingia sediminis gen. nov. sp. nov., a new facultative anaerobic member of the class Deltaproteobacteria, and proposal of Lujinxingaceae fam. nov.</title>
        <authorList>
            <person name="Guo L.-Y."/>
            <person name="Li C.-M."/>
            <person name="Wang S."/>
            <person name="Du Z.-J."/>
        </authorList>
    </citation>
    <scope>NUCLEOTIDE SEQUENCE [LARGE SCALE GENOMIC DNA]</scope>
    <source>
        <strain evidence="2 3">FA350</strain>
    </source>
</reference>
<dbReference type="Gene3D" id="3.40.50.10090">
    <property type="match status" value="2"/>
</dbReference>
<dbReference type="EMBL" id="CP030032">
    <property type="protein sequence ID" value="AWV89564.1"/>
    <property type="molecule type" value="Genomic_DNA"/>
</dbReference>
<proteinExistence type="predicted"/>
<feature type="domain" description="Tetrapyrrole biosynthesis uroporphyrinogen III synthase" evidence="1">
    <location>
        <begin position="28"/>
        <end position="244"/>
    </location>
</feature>
<dbReference type="GO" id="GO:0006780">
    <property type="term" value="P:uroporphyrinogen III biosynthetic process"/>
    <property type="evidence" value="ECO:0007669"/>
    <property type="project" value="InterPro"/>
</dbReference>
<gene>
    <name evidence="2" type="ORF">DN745_09540</name>
</gene>
<dbReference type="PANTHER" id="PTHR12390">
    <property type="entry name" value="UROPORPHYRINOGEN III SYNTHASE"/>
    <property type="match status" value="1"/>
</dbReference>
<protein>
    <recommendedName>
        <fullName evidence="1">Tetrapyrrole biosynthesis uroporphyrinogen III synthase domain-containing protein</fullName>
    </recommendedName>
</protein>
<dbReference type="InterPro" id="IPR036108">
    <property type="entry name" value="4pyrrol_syn_uPrphyn_synt_sf"/>
</dbReference>
<dbReference type="OrthoDB" id="9815856at2"/>
<dbReference type="GO" id="GO:0004852">
    <property type="term" value="F:uroporphyrinogen-III synthase activity"/>
    <property type="evidence" value="ECO:0007669"/>
    <property type="project" value="InterPro"/>
</dbReference>
<sequence>MCTDAPDDICPDDAPLTVLYTGTRSPTIKHPGLAIVHRPMLKPAPLDFDRQRARALAKQAKTLVFYSPNAVDHLADSGVLDGLALHEKTAWAVGEKTAESLHERFGVHARVPEDPQFTGMLAHFHARKPELPLVAFGIQGSPRSLMGDAPGQFAPDDAAQIHQIPIYQTTAEHHADLGETIARGSIRWVALTSPRGVDAFVSHFSASTLAGFKLATIGPTTADALRGHGLTVDLMVQLPDRNAMMLEILHAASLAQPPSTQPP</sequence>
<name>A0A2Z4FLJ8_9DELT</name>
<dbReference type="RefSeq" id="WP_111334315.1">
    <property type="nucleotide sequence ID" value="NZ_CP030032.1"/>
</dbReference>
<evidence type="ECO:0000259" key="1">
    <source>
        <dbReference type="Pfam" id="PF02602"/>
    </source>
</evidence>
<dbReference type="PANTHER" id="PTHR12390:SF0">
    <property type="entry name" value="UROPORPHYRINOGEN-III SYNTHASE"/>
    <property type="match status" value="1"/>
</dbReference>
<evidence type="ECO:0000313" key="2">
    <source>
        <dbReference type="EMBL" id="AWV89564.1"/>
    </source>
</evidence>
<keyword evidence="3" id="KW-1185">Reference proteome</keyword>
<dbReference type="KEGG" id="bsed:DN745_09540"/>
<accession>A0A2Z4FLJ8</accession>
<dbReference type="SUPFAM" id="SSF69618">
    <property type="entry name" value="HemD-like"/>
    <property type="match status" value="1"/>
</dbReference>
<organism evidence="2 3">
    <name type="scientific">Bradymonas sediminis</name>
    <dbReference type="NCBI Taxonomy" id="1548548"/>
    <lineage>
        <taxon>Bacteria</taxon>
        <taxon>Deltaproteobacteria</taxon>
        <taxon>Bradymonadales</taxon>
        <taxon>Bradymonadaceae</taxon>
        <taxon>Bradymonas</taxon>
    </lineage>
</organism>